<keyword evidence="2" id="KW-1185">Reference proteome</keyword>
<dbReference type="OrthoDB" id="9981412at2"/>
<dbReference type="AlphaFoldDB" id="A0A2Z3H732"/>
<name>A0A2Z3H732_9BACT</name>
<reference evidence="1 2" key="1">
    <citation type="submission" date="2018-01" db="EMBL/GenBank/DDBJ databases">
        <title>G. obscuriglobus.</title>
        <authorList>
            <person name="Franke J."/>
            <person name="Blomberg W."/>
            <person name="Selmecki A."/>
        </authorList>
    </citation>
    <scope>NUCLEOTIDE SEQUENCE [LARGE SCALE GENOMIC DNA]</scope>
    <source>
        <strain evidence="1 2">DSM 5831</strain>
    </source>
</reference>
<proteinExistence type="predicted"/>
<sequence length="159" mass="18117">MLIEEFNPRTGAQLSLKEKHYPEVPAKTFALASELAKGGYAKTWSADTYRITDVKVGDRVYIHYDRKDGVDTCRTIRILRRPGGVVPPPPGEKALDKGEHHGRMNAHQAWEEKRTPYPREYMPSFLDRDGLLYDSPYPSESMTIVIIPPKAPMPRLVRP</sequence>
<evidence type="ECO:0000313" key="1">
    <source>
        <dbReference type="EMBL" id="AWM39396.1"/>
    </source>
</evidence>
<dbReference type="EMBL" id="CP025958">
    <property type="protein sequence ID" value="AWM39396.1"/>
    <property type="molecule type" value="Genomic_DNA"/>
</dbReference>
<gene>
    <name evidence="1" type="ORF">C1280_22020</name>
</gene>
<evidence type="ECO:0000313" key="2">
    <source>
        <dbReference type="Proteomes" id="UP000245802"/>
    </source>
</evidence>
<dbReference type="KEGG" id="gog:C1280_22020"/>
<dbReference type="RefSeq" id="WP_010033962.1">
    <property type="nucleotide sequence ID" value="NZ_CP025958.1"/>
</dbReference>
<dbReference type="Proteomes" id="UP000245802">
    <property type="component" value="Chromosome"/>
</dbReference>
<organism evidence="1 2">
    <name type="scientific">Gemmata obscuriglobus</name>
    <dbReference type="NCBI Taxonomy" id="114"/>
    <lineage>
        <taxon>Bacteria</taxon>
        <taxon>Pseudomonadati</taxon>
        <taxon>Planctomycetota</taxon>
        <taxon>Planctomycetia</taxon>
        <taxon>Gemmatales</taxon>
        <taxon>Gemmataceae</taxon>
        <taxon>Gemmata</taxon>
    </lineage>
</organism>
<accession>A0A2Z3H732</accession>
<protein>
    <submittedName>
        <fullName evidence="1">Uncharacterized protein</fullName>
    </submittedName>
</protein>